<reference evidence="2" key="1">
    <citation type="journal article" date="2014" name="Front. Microbiol.">
        <title>High frequency of phylogenetically diverse reductive dehalogenase-homologous genes in deep subseafloor sedimentary metagenomes.</title>
        <authorList>
            <person name="Kawai M."/>
            <person name="Futagami T."/>
            <person name="Toyoda A."/>
            <person name="Takaki Y."/>
            <person name="Nishi S."/>
            <person name="Hori S."/>
            <person name="Arai W."/>
            <person name="Tsubouchi T."/>
            <person name="Morono Y."/>
            <person name="Uchiyama I."/>
            <person name="Ito T."/>
            <person name="Fujiyama A."/>
            <person name="Inagaki F."/>
            <person name="Takami H."/>
        </authorList>
    </citation>
    <scope>NUCLEOTIDE SEQUENCE</scope>
    <source>
        <strain evidence="2">Expedition CK06-06</strain>
    </source>
</reference>
<accession>X0TNL7</accession>
<protein>
    <recommendedName>
        <fullName evidence="1">PD-(D/E)XK endonuclease-like domain-containing protein</fullName>
    </recommendedName>
</protein>
<gene>
    <name evidence="2" type="ORF">S01H1_23151</name>
</gene>
<proteinExistence type="predicted"/>
<comment type="caution">
    <text evidence="2">The sequence shown here is derived from an EMBL/GenBank/DDBJ whole genome shotgun (WGS) entry which is preliminary data.</text>
</comment>
<dbReference type="Pfam" id="PF12705">
    <property type="entry name" value="PDDEXK_1"/>
    <property type="match status" value="1"/>
</dbReference>
<evidence type="ECO:0000313" key="2">
    <source>
        <dbReference type="EMBL" id="GAF95143.1"/>
    </source>
</evidence>
<name>X0TNL7_9ZZZZ</name>
<organism evidence="2">
    <name type="scientific">marine sediment metagenome</name>
    <dbReference type="NCBI Taxonomy" id="412755"/>
    <lineage>
        <taxon>unclassified sequences</taxon>
        <taxon>metagenomes</taxon>
        <taxon>ecological metagenomes</taxon>
    </lineage>
</organism>
<feature type="non-terminal residue" evidence="2">
    <location>
        <position position="1"/>
    </location>
</feature>
<dbReference type="Gene3D" id="3.90.320.10">
    <property type="match status" value="1"/>
</dbReference>
<dbReference type="InterPro" id="IPR038726">
    <property type="entry name" value="PDDEXK_AddAB-type"/>
</dbReference>
<feature type="non-terminal residue" evidence="2">
    <location>
        <position position="162"/>
    </location>
</feature>
<feature type="domain" description="PD-(D/E)XK endonuclease-like" evidence="1">
    <location>
        <begin position="17"/>
        <end position="145"/>
    </location>
</feature>
<dbReference type="InterPro" id="IPR011604">
    <property type="entry name" value="PDDEXK-like_dom_sf"/>
</dbReference>
<sequence length="162" mass="18388">QICTNPEDLDLGVAMMDGYAGWAPGRDKDTQFIAMETRWSGIRITPRITLGGTFDAVIKRPDGLWILDFKTTKYSVTSWTFRDLQASAYVYAARQMYGPEVRGLIFRFLLKKAPLTYKDLILKNGSVTQRKNLKSMTTYAEYHRALAVATLKELASNDFIFA</sequence>
<evidence type="ECO:0000259" key="1">
    <source>
        <dbReference type="Pfam" id="PF12705"/>
    </source>
</evidence>
<dbReference type="AlphaFoldDB" id="X0TNL7"/>
<dbReference type="EMBL" id="BARS01013269">
    <property type="protein sequence ID" value="GAF95143.1"/>
    <property type="molecule type" value="Genomic_DNA"/>
</dbReference>